<gene>
    <name evidence="1" type="ORF">XENORESO_004074</name>
</gene>
<reference evidence="1 2" key="1">
    <citation type="submission" date="2021-06" db="EMBL/GenBank/DDBJ databases">
        <authorList>
            <person name="Palmer J.M."/>
        </authorList>
    </citation>
    <scope>NUCLEOTIDE SEQUENCE [LARGE SCALE GENOMIC DNA]</scope>
    <source>
        <strain evidence="1 2">XR_2019</strain>
        <tissue evidence="1">Muscle</tissue>
    </source>
</reference>
<sequence length="99" mass="11748">MIKFKDFYMLSKWENLQNWHSIKYFFSPLYIGKSPTCLLANFSKPAFLCNGFFWPLFHEAQLYGVYSLLWSYGQILQGFTVQLCNPFRVTFSPLCCLFD</sequence>
<proteinExistence type="predicted"/>
<comment type="caution">
    <text evidence="1">The sequence shown here is derived from an EMBL/GenBank/DDBJ whole genome shotgun (WGS) entry which is preliminary data.</text>
</comment>
<accession>A0ABV0WQZ6</accession>
<dbReference type="EMBL" id="JAHRIM010061762">
    <property type="protein sequence ID" value="MEQ2271422.1"/>
    <property type="molecule type" value="Genomic_DNA"/>
</dbReference>
<evidence type="ECO:0000313" key="1">
    <source>
        <dbReference type="EMBL" id="MEQ2271422.1"/>
    </source>
</evidence>
<name>A0ABV0WQZ6_9TELE</name>
<protein>
    <submittedName>
        <fullName evidence="1">Uncharacterized protein</fullName>
    </submittedName>
</protein>
<organism evidence="1 2">
    <name type="scientific">Xenotaenia resolanae</name>
    <dbReference type="NCBI Taxonomy" id="208358"/>
    <lineage>
        <taxon>Eukaryota</taxon>
        <taxon>Metazoa</taxon>
        <taxon>Chordata</taxon>
        <taxon>Craniata</taxon>
        <taxon>Vertebrata</taxon>
        <taxon>Euteleostomi</taxon>
        <taxon>Actinopterygii</taxon>
        <taxon>Neopterygii</taxon>
        <taxon>Teleostei</taxon>
        <taxon>Neoteleostei</taxon>
        <taxon>Acanthomorphata</taxon>
        <taxon>Ovalentaria</taxon>
        <taxon>Atherinomorphae</taxon>
        <taxon>Cyprinodontiformes</taxon>
        <taxon>Goodeidae</taxon>
        <taxon>Xenotaenia</taxon>
    </lineage>
</organism>
<dbReference type="Proteomes" id="UP001444071">
    <property type="component" value="Unassembled WGS sequence"/>
</dbReference>
<evidence type="ECO:0000313" key="2">
    <source>
        <dbReference type="Proteomes" id="UP001444071"/>
    </source>
</evidence>
<keyword evidence="2" id="KW-1185">Reference proteome</keyword>